<feature type="region of interest" description="Disordered" evidence="4">
    <location>
        <begin position="115"/>
        <end position="148"/>
    </location>
</feature>
<dbReference type="FunFam" id="1.10.10.2830:FF:000001">
    <property type="entry name" value="Chromosome partitioning protein ParB"/>
    <property type="match status" value="1"/>
</dbReference>
<name>A0A369LC16_9ACTN</name>
<dbReference type="NCBIfam" id="TIGR00180">
    <property type="entry name" value="parB_part"/>
    <property type="match status" value="1"/>
</dbReference>
<dbReference type="Gene3D" id="3.90.1530.30">
    <property type="match status" value="1"/>
</dbReference>
<dbReference type="Pfam" id="PF02195">
    <property type="entry name" value="ParB_N"/>
    <property type="match status" value="1"/>
</dbReference>
<dbReference type="SMART" id="SM00470">
    <property type="entry name" value="ParB"/>
    <property type="match status" value="1"/>
</dbReference>
<keyword evidence="3" id="KW-0238">DNA-binding</keyword>
<evidence type="ECO:0000256" key="2">
    <source>
        <dbReference type="ARBA" id="ARBA00022829"/>
    </source>
</evidence>
<dbReference type="Pfam" id="PF17762">
    <property type="entry name" value="HTH_ParB"/>
    <property type="match status" value="1"/>
</dbReference>
<dbReference type="InterPro" id="IPR036086">
    <property type="entry name" value="ParB/Sulfiredoxin_sf"/>
</dbReference>
<proteinExistence type="inferred from homology"/>
<evidence type="ECO:0000259" key="5">
    <source>
        <dbReference type="SMART" id="SM00470"/>
    </source>
</evidence>
<dbReference type="Gene3D" id="1.10.10.2830">
    <property type="match status" value="1"/>
</dbReference>
<dbReference type="STRING" id="1034345.GCA_000236865_00741"/>
<reference evidence="6 7" key="1">
    <citation type="journal article" date="2018" name="Elife">
        <title>Discovery and characterization of a prevalent human gut bacterial enzyme sufficient for the inactivation of a family of plant toxins.</title>
        <authorList>
            <person name="Koppel N."/>
            <person name="Bisanz J.E."/>
            <person name="Pandelia M.E."/>
            <person name="Turnbaugh P.J."/>
            <person name="Balskus E.P."/>
        </authorList>
    </citation>
    <scope>NUCLEOTIDE SEQUENCE [LARGE SCALE GENOMIC DNA]</scope>
    <source>
        <strain evidence="7">anaerobia AP69FAA</strain>
    </source>
</reference>
<dbReference type="GO" id="GO:0007059">
    <property type="term" value="P:chromosome segregation"/>
    <property type="evidence" value="ECO:0007669"/>
    <property type="project" value="UniProtKB-KW"/>
</dbReference>
<dbReference type="InterPro" id="IPR004437">
    <property type="entry name" value="ParB/RepB/Spo0J"/>
</dbReference>
<dbReference type="EMBL" id="PPTP01000004">
    <property type="protein sequence ID" value="RDB55746.1"/>
    <property type="molecule type" value="Genomic_DNA"/>
</dbReference>
<evidence type="ECO:0000313" key="7">
    <source>
        <dbReference type="Proteomes" id="UP000253792"/>
    </source>
</evidence>
<dbReference type="PANTHER" id="PTHR33375:SF1">
    <property type="entry name" value="CHROMOSOME-PARTITIONING PROTEIN PARB-RELATED"/>
    <property type="match status" value="1"/>
</dbReference>
<evidence type="ECO:0000256" key="3">
    <source>
        <dbReference type="ARBA" id="ARBA00023125"/>
    </source>
</evidence>
<dbReference type="Proteomes" id="UP000253792">
    <property type="component" value="Unassembled WGS sequence"/>
</dbReference>
<organism evidence="6 7">
    <name type="scientific">Senegalimassilia anaerobia</name>
    <dbReference type="NCBI Taxonomy" id="1473216"/>
    <lineage>
        <taxon>Bacteria</taxon>
        <taxon>Bacillati</taxon>
        <taxon>Actinomycetota</taxon>
        <taxon>Coriobacteriia</taxon>
        <taxon>Coriobacteriales</taxon>
        <taxon>Coriobacteriaceae</taxon>
        <taxon>Senegalimassilia</taxon>
    </lineage>
</organism>
<evidence type="ECO:0000256" key="1">
    <source>
        <dbReference type="ARBA" id="ARBA00006295"/>
    </source>
</evidence>
<evidence type="ECO:0000256" key="4">
    <source>
        <dbReference type="SAM" id="MobiDB-lite"/>
    </source>
</evidence>
<keyword evidence="7" id="KW-1185">Reference proteome</keyword>
<dbReference type="FunFam" id="3.90.1530.30:FF:000001">
    <property type="entry name" value="Chromosome partitioning protein ParB"/>
    <property type="match status" value="1"/>
</dbReference>
<dbReference type="InterPro" id="IPR003115">
    <property type="entry name" value="ParB_N"/>
</dbReference>
<protein>
    <submittedName>
        <fullName evidence="6">Chromosome partitioning protein ParB</fullName>
    </submittedName>
</protein>
<dbReference type="SUPFAM" id="SSF110849">
    <property type="entry name" value="ParB/Sulfiredoxin"/>
    <property type="match status" value="1"/>
</dbReference>
<dbReference type="GO" id="GO:0005694">
    <property type="term" value="C:chromosome"/>
    <property type="evidence" value="ECO:0007669"/>
    <property type="project" value="TreeGrafter"/>
</dbReference>
<dbReference type="AlphaFoldDB" id="A0A369LC16"/>
<feature type="domain" description="ParB-like N-terminal" evidence="5">
    <location>
        <begin position="132"/>
        <end position="222"/>
    </location>
</feature>
<dbReference type="GO" id="GO:0003677">
    <property type="term" value="F:DNA binding"/>
    <property type="evidence" value="ECO:0007669"/>
    <property type="project" value="UniProtKB-KW"/>
</dbReference>
<accession>A0A369LC16</accession>
<dbReference type="InterPro" id="IPR050336">
    <property type="entry name" value="Chromosome_partition/occlusion"/>
</dbReference>
<evidence type="ECO:0000313" key="6">
    <source>
        <dbReference type="EMBL" id="RDB55746.1"/>
    </source>
</evidence>
<dbReference type="SUPFAM" id="SSF109709">
    <property type="entry name" value="KorB DNA-binding domain-like"/>
    <property type="match status" value="1"/>
</dbReference>
<dbReference type="PANTHER" id="PTHR33375">
    <property type="entry name" value="CHROMOSOME-PARTITIONING PROTEIN PARB-RELATED"/>
    <property type="match status" value="1"/>
</dbReference>
<sequence length="391" mass="43595">MARNGRGGLGRGLNSLLGGAYEEAIPQEEPQRVRVDAEQPQQSQPKPQPEREVIRETVPAQKSPEPRTAREAVPSSYEEQEPESIVENGVEVTIKGVAQRVARPAVQEVVERTVASSAAAQNDGDAQSREVNEVDINAIAPNPDQPRTNFKREELEELSASIQKDGLLQPILVRPLEDGTYQIIAGERRWQASKLAGLQQVPIRVKEASDDKALELALIENIQRSDLNPIEEAYGYRRMMERLNMTQAEVAQAMSKGRSTVANALRLLELPEEAQQLLFEEKITAGHARAILSIPTKEGRERLTRKLVEEKLSVREAEALARLFSGKKNENAKPKTPMPKEYRKVARTLKDVLDTPVKVKSVNGKNKIEIEFKDEDDLERLFKGILASNLA</sequence>
<dbReference type="OrthoDB" id="9802051at2"/>
<dbReference type="InterPro" id="IPR041468">
    <property type="entry name" value="HTH_ParB/Spo0J"/>
</dbReference>
<dbReference type="RefSeq" id="WP_114620674.1">
    <property type="nucleotide sequence ID" value="NZ_PPTP01000004.1"/>
</dbReference>
<keyword evidence="2" id="KW-0159">Chromosome partition</keyword>
<gene>
    <name evidence="6" type="ORF">C1880_05930</name>
</gene>
<comment type="similarity">
    <text evidence="1">Belongs to the ParB family.</text>
</comment>
<dbReference type="CDD" id="cd16393">
    <property type="entry name" value="SPO0J_N"/>
    <property type="match status" value="1"/>
</dbReference>
<comment type="caution">
    <text evidence="6">The sequence shown here is derived from an EMBL/GenBank/DDBJ whole genome shotgun (WGS) entry which is preliminary data.</text>
</comment>
<feature type="region of interest" description="Disordered" evidence="4">
    <location>
        <begin position="20"/>
        <end position="85"/>
    </location>
</feature>